<sequence>MNKQLKYISPNFKYIFNIMKINESINKWENYNIEKGYTEITYSFPNWSALRGDKYKTITTFNEKGKDLVRAKLQQWEEAANIKFIEVNDEKDTVLKFGTYNNINEIGNYTNHSVRGFAYSKNNIKIKNKIAEKKIEKVEDYSYSGQVWINASDMDIVEYINKSTITPEQKIKLNYFKSKSNHIDYVVEENNYGYYILKNNNFRAHIDNPENIFKDKSYIQRTINHEIGHALGLNHTFTRKESTNCEENTTKYSIMAYNVPEFKDADFKDMTPLTPQLMDIYAIQVAYGQNKFTHTSNTTYGFNSNTKKDHYSLKTSKDKIVACIWDADGIDTLDFSEYTVDQKIDLSEGGFSDVGGLRANISIAYDTVIENAIGGSKTDIISGNDANNSLFGKLGDDTLYAKGGNDTLYGGEGNDYLYGEQGDDYLYGEQGNDYLMGSDGNDYLYGGQGNDYLWDTEGNNILNGGLGDDILLSANGDDELNGGEGNDYLDAGMGNNTLKGGTGYDTFGFDSQENDSSNIITDFESGIDKISFYKKTDNGNVINNINIVNSNYLSNNEGNLYYDNINDITKLKINTAEASTPKHLNINLIGKYEYEDLFC</sequence>
<comment type="cofactor">
    <cofactor evidence="2">
        <name>Ca(2+)</name>
        <dbReference type="ChEBI" id="CHEBI:29108"/>
    </cofactor>
</comment>
<dbReference type="InterPro" id="IPR024079">
    <property type="entry name" value="MetalloPept_cat_dom_sf"/>
</dbReference>
<keyword evidence="6" id="KW-0964">Secreted</keyword>
<name>A0ABS0IT39_9GAMM</name>
<comment type="similarity">
    <text evidence="4">Belongs to the peptidase M10B family.</text>
</comment>
<gene>
    <name evidence="10" type="ORF">I4902_07930</name>
</gene>
<proteinExistence type="inferred from homology"/>
<organism evidence="10 11">
    <name type="scientific">Proteus alimentorum</name>
    <dbReference type="NCBI Taxonomy" id="1973495"/>
    <lineage>
        <taxon>Bacteria</taxon>
        <taxon>Pseudomonadati</taxon>
        <taxon>Pseudomonadota</taxon>
        <taxon>Gammaproteobacteria</taxon>
        <taxon>Enterobacterales</taxon>
        <taxon>Morganellaceae</taxon>
        <taxon>Proteus</taxon>
    </lineage>
</organism>
<dbReference type="Proteomes" id="UP000614721">
    <property type="component" value="Unassembled WGS sequence"/>
</dbReference>
<comment type="catalytic activity">
    <reaction evidence="1">
        <text>Preferential cleavage of bonds with hydrophobic residues in P1'.</text>
        <dbReference type="EC" id="3.4.24.40"/>
    </reaction>
</comment>
<comment type="subcellular location">
    <subcellularLocation>
        <location evidence="3">Secreted</location>
    </subcellularLocation>
</comment>
<dbReference type="EC" id="3.4.24.40" evidence="5"/>
<dbReference type="Pfam" id="PF08548">
    <property type="entry name" value="Peptidase_M10_C"/>
    <property type="match status" value="1"/>
</dbReference>
<dbReference type="InterPro" id="IPR050557">
    <property type="entry name" value="RTX_toxin/Mannuronan_C5-epim"/>
</dbReference>
<protein>
    <recommendedName>
        <fullName evidence="5">serralysin</fullName>
        <ecNumber evidence="5">3.4.24.40</ecNumber>
    </recommendedName>
</protein>
<evidence type="ECO:0000256" key="7">
    <source>
        <dbReference type="ARBA" id="ARBA00022737"/>
    </source>
</evidence>
<evidence type="ECO:0000313" key="11">
    <source>
        <dbReference type="Proteomes" id="UP000614721"/>
    </source>
</evidence>
<dbReference type="InterPro" id="IPR001343">
    <property type="entry name" value="Hemolysn_Ca-bd"/>
</dbReference>
<dbReference type="EMBL" id="JADSJP010000010">
    <property type="protein sequence ID" value="MBG2879194.1"/>
    <property type="molecule type" value="Genomic_DNA"/>
</dbReference>
<feature type="domain" description="Peptidase metallopeptidase" evidence="9">
    <location>
        <begin position="43"/>
        <end position="289"/>
    </location>
</feature>
<dbReference type="SUPFAM" id="SSF51120">
    <property type="entry name" value="beta-Roll"/>
    <property type="match status" value="2"/>
</dbReference>
<dbReference type="InterPro" id="IPR011049">
    <property type="entry name" value="Serralysin-like_metalloprot_C"/>
</dbReference>
<dbReference type="InterPro" id="IPR006026">
    <property type="entry name" value="Peptidase_Metallo"/>
</dbReference>
<evidence type="ECO:0000256" key="1">
    <source>
        <dbReference type="ARBA" id="ARBA00001609"/>
    </source>
</evidence>
<dbReference type="Gene3D" id="2.150.10.10">
    <property type="entry name" value="Serralysin-like metalloprotease, C-terminal"/>
    <property type="match status" value="3"/>
</dbReference>
<keyword evidence="7" id="KW-0677">Repeat</keyword>
<dbReference type="InterPro" id="IPR018511">
    <property type="entry name" value="Hemolysin-typ_Ca-bd_CS"/>
</dbReference>
<evidence type="ECO:0000256" key="2">
    <source>
        <dbReference type="ARBA" id="ARBA00001913"/>
    </source>
</evidence>
<evidence type="ECO:0000256" key="5">
    <source>
        <dbReference type="ARBA" id="ARBA00012422"/>
    </source>
</evidence>
<evidence type="ECO:0000256" key="3">
    <source>
        <dbReference type="ARBA" id="ARBA00004613"/>
    </source>
</evidence>
<evidence type="ECO:0000256" key="4">
    <source>
        <dbReference type="ARBA" id="ARBA00009490"/>
    </source>
</evidence>
<dbReference type="PANTHER" id="PTHR38340">
    <property type="entry name" value="S-LAYER PROTEIN"/>
    <property type="match status" value="1"/>
</dbReference>
<dbReference type="Pfam" id="PF00353">
    <property type="entry name" value="HemolysinCabind"/>
    <property type="match status" value="3"/>
</dbReference>
<comment type="caution">
    <text evidence="10">The sequence shown here is derived from an EMBL/GenBank/DDBJ whole genome shotgun (WGS) entry which is preliminary data.</text>
</comment>
<dbReference type="PROSITE" id="PS00330">
    <property type="entry name" value="HEMOLYSIN_CALCIUM"/>
    <property type="match status" value="2"/>
</dbReference>
<dbReference type="PRINTS" id="PR00313">
    <property type="entry name" value="CABNDNGRPT"/>
</dbReference>
<evidence type="ECO:0000259" key="9">
    <source>
        <dbReference type="SMART" id="SM00235"/>
    </source>
</evidence>
<dbReference type="SMART" id="SM00235">
    <property type="entry name" value="ZnMc"/>
    <property type="match status" value="1"/>
</dbReference>
<dbReference type="PANTHER" id="PTHR38340:SF1">
    <property type="entry name" value="S-LAYER PROTEIN"/>
    <property type="match status" value="1"/>
</dbReference>
<evidence type="ECO:0000313" key="10">
    <source>
        <dbReference type="EMBL" id="MBG2879194.1"/>
    </source>
</evidence>
<dbReference type="InterPro" id="IPR013858">
    <property type="entry name" value="Peptidase_M10B_C"/>
</dbReference>
<evidence type="ECO:0000256" key="8">
    <source>
        <dbReference type="ARBA" id="ARBA00022837"/>
    </source>
</evidence>
<accession>A0ABS0IT39</accession>
<reference evidence="10 11" key="1">
    <citation type="submission" date="2020-11" db="EMBL/GenBank/DDBJ databases">
        <title>Enhanced detection system for hospital associated transmission using whole genome sequencing surveillance.</title>
        <authorList>
            <person name="Harrison L.H."/>
            <person name="Van Tyne D."/>
            <person name="Marsh J.W."/>
            <person name="Griffith M.P."/>
            <person name="Snyder D.J."/>
            <person name="Cooper V.S."/>
            <person name="Mustapha M."/>
        </authorList>
    </citation>
    <scope>NUCLEOTIDE SEQUENCE [LARGE SCALE GENOMIC DNA]</scope>
    <source>
        <strain evidence="10 11">PR00075</strain>
    </source>
</reference>
<evidence type="ECO:0000256" key="6">
    <source>
        <dbReference type="ARBA" id="ARBA00022525"/>
    </source>
</evidence>
<keyword evidence="11" id="KW-1185">Reference proteome</keyword>
<dbReference type="RefSeq" id="WP_196567103.1">
    <property type="nucleotide sequence ID" value="NZ_JADRYY010000011.1"/>
</dbReference>
<dbReference type="Gene3D" id="3.40.390.10">
    <property type="entry name" value="Collagenase (Catalytic Domain)"/>
    <property type="match status" value="1"/>
</dbReference>
<keyword evidence="8" id="KW-0106">Calcium</keyword>
<dbReference type="SUPFAM" id="SSF55486">
    <property type="entry name" value="Metalloproteases ('zincins'), catalytic domain"/>
    <property type="match status" value="1"/>
</dbReference>